<dbReference type="Proteomes" id="UP000219338">
    <property type="component" value="Unassembled WGS sequence"/>
</dbReference>
<keyword evidence="2" id="KW-1185">Reference proteome</keyword>
<organism evidence="1 2">
    <name type="scientific">Armillaria ostoyae</name>
    <name type="common">Armillaria root rot fungus</name>
    <dbReference type="NCBI Taxonomy" id="47428"/>
    <lineage>
        <taxon>Eukaryota</taxon>
        <taxon>Fungi</taxon>
        <taxon>Dikarya</taxon>
        <taxon>Basidiomycota</taxon>
        <taxon>Agaricomycotina</taxon>
        <taxon>Agaricomycetes</taxon>
        <taxon>Agaricomycetidae</taxon>
        <taxon>Agaricales</taxon>
        <taxon>Marasmiineae</taxon>
        <taxon>Physalacriaceae</taxon>
        <taxon>Armillaria</taxon>
    </lineage>
</organism>
<dbReference type="AlphaFoldDB" id="A0A284S819"/>
<dbReference type="EMBL" id="FUEG01000040">
    <property type="protein sequence ID" value="SJL17110.1"/>
    <property type="molecule type" value="Genomic_DNA"/>
</dbReference>
<evidence type="ECO:0000313" key="2">
    <source>
        <dbReference type="Proteomes" id="UP000219338"/>
    </source>
</evidence>
<sequence length="141" mass="15815">MPPDIILCIFEIPDPFDLTVLGTSIKGFPARSDVQIVHFSLEACLGQLDFRSGLSVLLSPIRKKTGTFSQRTHMHCMYAITLALHDQSSELHSDIALEARWQTSSRRILAQHAHTIKVKFYGALVIEHIQVFFLALANADK</sequence>
<accession>A0A284S819</accession>
<protein>
    <submittedName>
        <fullName evidence="1">Uncharacterized protein</fullName>
    </submittedName>
</protein>
<proteinExistence type="predicted"/>
<reference evidence="2" key="1">
    <citation type="journal article" date="2017" name="Nat. Ecol. Evol.">
        <title>Genome expansion and lineage-specific genetic innovations in the forest pathogenic fungi Armillaria.</title>
        <authorList>
            <person name="Sipos G."/>
            <person name="Prasanna A.N."/>
            <person name="Walter M.C."/>
            <person name="O'Connor E."/>
            <person name="Balint B."/>
            <person name="Krizsan K."/>
            <person name="Kiss B."/>
            <person name="Hess J."/>
            <person name="Varga T."/>
            <person name="Slot J."/>
            <person name="Riley R."/>
            <person name="Boka B."/>
            <person name="Rigling D."/>
            <person name="Barry K."/>
            <person name="Lee J."/>
            <person name="Mihaltcheva S."/>
            <person name="LaButti K."/>
            <person name="Lipzen A."/>
            <person name="Waldron R."/>
            <person name="Moloney N.M."/>
            <person name="Sperisen C."/>
            <person name="Kredics L."/>
            <person name="Vagvoelgyi C."/>
            <person name="Patrignani A."/>
            <person name="Fitzpatrick D."/>
            <person name="Nagy I."/>
            <person name="Doyle S."/>
            <person name="Anderson J.B."/>
            <person name="Grigoriev I.V."/>
            <person name="Gueldener U."/>
            <person name="Muensterkoetter M."/>
            <person name="Nagy L.G."/>
        </authorList>
    </citation>
    <scope>NUCLEOTIDE SEQUENCE [LARGE SCALE GENOMIC DNA]</scope>
    <source>
        <strain evidence="2">C18/9</strain>
    </source>
</reference>
<gene>
    <name evidence="1" type="ORF">ARMOST_20652</name>
</gene>
<name>A0A284S819_ARMOS</name>
<evidence type="ECO:0000313" key="1">
    <source>
        <dbReference type="EMBL" id="SJL17110.1"/>
    </source>
</evidence>